<reference evidence="1 2" key="1">
    <citation type="journal article" date="2009" name="BMC Genomics">
        <title>The complete genome sequence of Xanthomonas albilineans provides new insights into the reductive genome evolution of the xylem-limited Xanthomonadaceae.</title>
        <authorList>
            <person name="Pieretti I."/>
            <person name="Royer M."/>
            <person name="Barbe V."/>
            <person name="Carrere S."/>
            <person name="Koebnik R."/>
            <person name="Cociancich S."/>
            <person name="Couloux A."/>
            <person name="Darrasse A."/>
            <person name="Gouzy J."/>
            <person name="Jacques M.A."/>
            <person name="Lauber E."/>
            <person name="Manceau C."/>
            <person name="Mangenot S."/>
            <person name="Poussier S."/>
            <person name="Segurens B."/>
            <person name="Szurek B."/>
            <person name="Verdier V."/>
            <person name="Arlat M."/>
            <person name="Rott P."/>
        </authorList>
    </citation>
    <scope>NUCLEOTIDE SEQUENCE [LARGE SCALE GENOMIC DNA]</scope>
    <source>
        <strain evidence="2">GPE PC73 / CFBP 7063</strain>
    </source>
</reference>
<protein>
    <submittedName>
        <fullName evidence="1">Uncharacterized protein</fullName>
    </submittedName>
</protein>
<organism evidence="1 2">
    <name type="scientific">Xanthomonas albilineans (strain GPE PC73 / CFBP 7063)</name>
    <dbReference type="NCBI Taxonomy" id="380358"/>
    <lineage>
        <taxon>Bacteria</taxon>
        <taxon>Pseudomonadati</taxon>
        <taxon>Pseudomonadota</taxon>
        <taxon>Gammaproteobacteria</taxon>
        <taxon>Lysobacterales</taxon>
        <taxon>Lysobacteraceae</taxon>
        <taxon>Xanthomonas</taxon>
    </lineage>
</organism>
<accession>D2U8R7</accession>
<keyword evidence="2" id="KW-1185">Reference proteome</keyword>
<sequence length="97" mass="11087">MKTEAAAMMTIFQIDDMEWWIGIDAESVLKAVKDEYGHSDEDLKDFQEISQEALDRLMFQPANEDGKPIGSPHSFRIQIEIEIAKGGKFPRYFAGDF</sequence>
<dbReference type="EMBL" id="FP565176">
    <property type="protein sequence ID" value="CBA14723.1"/>
    <property type="molecule type" value="Genomic_DNA"/>
</dbReference>
<dbReference type="Proteomes" id="UP000001890">
    <property type="component" value="Chromosome"/>
</dbReference>
<gene>
    <name evidence="1" type="ordered locus">XALc_0177</name>
</gene>
<dbReference type="KEGG" id="xal:XALC_0177"/>
<dbReference type="STRING" id="380358.XALC_0177"/>
<proteinExistence type="predicted"/>
<name>D2U8R7_XANAP</name>
<dbReference type="AlphaFoldDB" id="D2U8R7"/>
<evidence type="ECO:0000313" key="2">
    <source>
        <dbReference type="Proteomes" id="UP000001890"/>
    </source>
</evidence>
<evidence type="ECO:0000313" key="1">
    <source>
        <dbReference type="EMBL" id="CBA14723.1"/>
    </source>
</evidence>